<feature type="domain" description="Fibronectin type-III" evidence="20">
    <location>
        <begin position="1526"/>
        <end position="1630"/>
    </location>
</feature>
<reference evidence="21" key="2">
    <citation type="submission" date="2025-09" db="UniProtKB">
        <authorList>
            <consortium name="Ensembl"/>
        </authorList>
    </citation>
    <scope>IDENTIFICATION</scope>
</reference>
<dbReference type="InterPro" id="IPR003961">
    <property type="entry name" value="FN3_dom"/>
</dbReference>
<evidence type="ECO:0000256" key="11">
    <source>
        <dbReference type="ARBA" id="ARBA00023137"/>
    </source>
</evidence>
<keyword evidence="10 18" id="KW-0472">Membrane</keyword>
<dbReference type="PROSITE" id="PS00109">
    <property type="entry name" value="PROTEIN_KINASE_TYR"/>
    <property type="match status" value="1"/>
</dbReference>
<evidence type="ECO:0000256" key="3">
    <source>
        <dbReference type="ARBA" id="ARBA00022679"/>
    </source>
</evidence>
<evidence type="ECO:0000256" key="1">
    <source>
        <dbReference type="ARBA" id="ARBA00004479"/>
    </source>
</evidence>
<evidence type="ECO:0000256" key="7">
    <source>
        <dbReference type="ARBA" id="ARBA00022777"/>
    </source>
</evidence>
<dbReference type="EC" id="2.7.10.1" evidence="16"/>
<dbReference type="InterPro" id="IPR020635">
    <property type="entry name" value="Tyr_kinase_cat_dom"/>
</dbReference>
<dbReference type="SUPFAM" id="SSF56112">
    <property type="entry name" value="Protein kinase-like (PK-like)"/>
    <property type="match status" value="1"/>
</dbReference>
<keyword evidence="12 16" id="KW-0675">Receptor</keyword>
<dbReference type="PRINTS" id="PR00109">
    <property type="entry name" value="TYRKINASE"/>
</dbReference>
<dbReference type="OrthoDB" id="65481at2759"/>
<comment type="similarity">
    <text evidence="16">Belongs to the protein kinase superfamily. Tyr protein kinase family. Insulin receptor subfamily.</text>
</comment>
<dbReference type="PROSITE" id="PS00107">
    <property type="entry name" value="PROTEIN_KINASE_ATP"/>
    <property type="match status" value="1"/>
</dbReference>
<dbReference type="GO" id="GO:0004714">
    <property type="term" value="F:transmembrane receptor protein tyrosine kinase activity"/>
    <property type="evidence" value="ECO:0007669"/>
    <property type="project" value="UniProtKB-EC"/>
</dbReference>
<keyword evidence="6 15" id="KW-0547">Nucleotide-binding</keyword>
<dbReference type="InterPro" id="IPR013783">
    <property type="entry name" value="Ig-like_fold"/>
</dbReference>
<feature type="binding site" evidence="15">
    <location>
        <position position="1947"/>
    </location>
    <ligand>
        <name>ATP</name>
        <dbReference type="ChEBI" id="CHEBI:30616"/>
    </ligand>
</feature>
<dbReference type="InterPro" id="IPR001245">
    <property type="entry name" value="Ser-Thr/Tyr_kinase_cat_dom"/>
</dbReference>
<evidence type="ECO:0000256" key="18">
    <source>
        <dbReference type="SAM" id="Phobius"/>
    </source>
</evidence>
<evidence type="ECO:0000256" key="9">
    <source>
        <dbReference type="ARBA" id="ARBA00022989"/>
    </source>
</evidence>
<evidence type="ECO:0000256" key="16">
    <source>
        <dbReference type="RuleBase" id="RU000312"/>
    </source>
</evidence>
<keyword evidence="22" id="KW-1185">Reference proteome</keyword>
<keyword evidence="9 18" id="KW-1133">Transmembrane helix</keyword>
<dbReference type="PROSITE" id="PS50853">
    <property type="entry name" value="FN3"/>
    <property type="match status" value="5"/>
</dbReference>
<dbReference type="GO" id="GO:0043235">
    <property type="term" value="C:receptor complex"/>
    <property type="evidence" value="ECO:0007669"/>
    <property type="project" value="TreeGrafter"/>
</dbReference>
<evidence type="ECO:0000256" key="15">
    <source>
        <dbReference type="PROSITE-ProRule" id="PRU10141"/>
    </source>
</evidence>
<accession>A0A8C5QMA0</accession>
<reference evidence="21" key="1">
    <citation type="submission" date="2025-08" db="UniProtKB">
        <authorList>
            <consortium name="Ensembl"/>
        </authorList>
    </citation>
    <scope>IDENTIFICATION</scope>
</reference>
<evidence type="ECO:0000256" key="10">
    <source>
        <dbReference type="ARBA" id="ARBA00023136"/>
    </source>
</evidence>
<dbReference type="SMART" id="SM00219">
    <property type="entry name" value="TyrKc"/>
    <property type="match status" value="1"/>
</dbReference>
<keyword evidence="5" id="KW-0677">Repeat</keyword>
<dbReference type="FunFam" id="2.60.40.10:FF:001018">
    <property type="entry name" value="Tyrosine-protein kinase receptor"/>
    <property type="match status" value="1"/>
</dbReference>
<comment type="catalytic activity">
    <reaction evidence="14 16">
        <text>L-tyrosyl-[protein] + ATP = O-phospho-L-tyrosyl-[protein] + ADP + H(+)</text>
        <dbReference type="Rhea" id="RHEA:10596"/>
        <dbReference type="Rhea" id="RHEA-COMP:10136"/>
        <dbReference type="Rhea" id="RHEA-COMP:20101"/>
        <dbReference type="ChEBI" id="CHEBI:15378"/>
        <dbReference type="ChEBI" id="CHEBI:30616"/>
        <dbReference type="ChEBI" id="CHEBI:46858"/>
        <dbReference type="ChEBI" id="CHEBI:61978"/>
        <dbReference type="ChEBI" id="CHEBI:456216"/>
        <dbReference type="EC" id="2.7.10.1"/>
    </reaction>
</comment>
<evidence type="ECO:0000256" key="13">
    <source>
        <dbReference type="ARBA" id="ARBA00023180"/>
    </source>
</evidence>
<dbReference type="Gene3D" id="3.30.200.20">
    <property type="entry name" value="Phosphorylase Kinase, domain 1"/>
    <property type="match status" value="1"/>
</dbReference>
<dbReference type="Gene3D" id="2.120.10.30">
    <property type="entry name" value="TolB, C-terminal domain"/>
    <property type="match status" value="3"/>
</dbReference>
<dbReference type="InterPro" id="IPR011009">
    <property type="entry name" value="Kinase-like_dom_sf"/>
</dbReference>
<dbReference type="InterPro" id="IPR017441">
    <property type="entry name" value="Protein_kinase_ATP_BS"/>
</dbReference>
<dbReference type="Pfam" id="PF00041">
    <property type="entry name" value="fn3"/>
    <property type="match status" value="1"/>
</dbReference>
<evidence type="ECO:0000313" key="22">
    <source>
        <dbReference type="Proteomes" id="UP000694569"/>
    </source>
</evidence>
<dbReference type="PANTHER" id="PTHR24416:SF527">
    <property type="entry name" value="PROTO-ONCOGENE TYROSINE-PROTEIN KINASE ROS"/>
    <property type="match status" value="1"/>
</dbReference>
<feature type="domain" description="Fibronectin type-III" evidence="20">
    <location>
        <begin position="61"/>
        <end position="151"/>
    </location>
</feature>
<keyword evidence="4 16" id="KW-0812">Transmembrane</keyword>
<dbReference type="FunFam" id="1.10.510.10:FF:000341">
    <property type="entry name" value="Tyrosine-protein kinase receptor"/>
    <property type="match status" value="1"/>
</dbReference>
<feature type="domain" description="Protein kinase" evidence="19">
    <location>
        <begin position="1912"/>
        <end position="2191"/>
    </location>
</feature>
<dbReference type="CDD" id="cd00063">
    <property type="entry name" value="FN3"/>
    <property type="match status" value="5"/>
</dbReference>
<dbReference type="PROSITE" id="PS00239">
    <property type="entry name" value="RECEPTOR_TYR_KIN_II"/>
    <property type="match status" value="1"/>
</dbReference>
<dbReference type="PANTHER" id="PTHR24416">
    <property type="entry name" value="TYROSINE-PROTEIN KINASE RECEPTOR"/>
    <property type="match status" value="1"/>
</dbReference>
<dbReference type="GeneTree" id="ENSGT00940000160831"/>
<dbReference type="Pfam" id="PF07714">
    <property type="entry name" value="PK_Tyr_Ser-Thr"/>
    <property type="match status" value="1"/>
</dbReference>
<dbReference type="InterPro" id="IPR000719">
    <property type="entry name" value="Prot_kinase_dom"/>
</dbReference>
<keyword evidence="11" id="KW-0829">Tyrosine-protein kinase</keyword>
<evidence type="ECO:0000256" key="17">
    <source>
        <dbReference type="SAM" id="MobiDB-lite"/>
    </source>
</evidence>
<feature type="domain" description="Fibronectin type-III" evidence="20">
    <location>
        <begin position="1005"/>
        <end position="1112"/>
    </location>
</feature>
<keyword evidence="7" id="KW-0418">Kinase</keyword>
<dbReference type="GO" id="GO:0005886">
    <property type="term" value="C:plasma membrane"/>
    <property type="evidence" value="ECO:0007669"/>
    <property type="project" value="TreeGrafter"/>
</dbReference>
<dbReference type="Proteomes" id="UP000694569">
    <property type="component" value="Unplaced"/>
</dbReference>
<evidence type="ECO:0000256" key="4">
    <source>
        <dbReference type="ARBA" id="ARBA00022692"/>
    </source>
</evidence>
<dbReference type="InterPro" id="IPR000033">
    <property type="entry name" value="LDLR_classB_rpt"/>
</dbReference>
<feature type="domain" description="Fibronectin type-III" evidence="20">
    <location>
        <begin position="153"/>
        <end position="246"/>
    </location>
</feature>
<evidence type="ECO:0000256" key="6">
    <source>
        <dbReference type="ARBA" id="ARBA00022741"/>
    </source>
</evidence>
<keyword evidence="3" id="KW-0808">Transferase</keyword>
<evidence type="ECO:0000256" key="8">
    <source>
        <dbReference type="ARBA" id="ARBA00022840"/>
    </source>
</evidence>
<evidence type="ECO:0000259" key="20">
    <source>
        <dbReference type="PROSITE" id="PS50853"/>
    </source>
</evidence>
<dbReference type="InterPro" id="IPR050122">
    <property type="entry name" value="RTK"/>
</dbReference>
<dbReference type="InterPro" id="IPR002011">
    <property type="entry name" value="Tyr_kinase_rcpt_2_CS"/>
</dbReference>
<evidence type="ECO:0000313" key="21">
    <source>
        <dbReference type="Ensembl" id="ENSLLEP00000039581.1"/>
    </source>
</evidence>
<dbReference type="FunFam" id="3.30.200.20:FF:000301">
    <property type="entry name" value="Tyrosine-protein kinase receptor"/>
    <property type="match status" value="1"/>
</dbReference>
<dbReference type="SMART" id="SM00135">
    <property type="entry name" value="LY"/>
    <property type="match status" value="5"/>
</dbReference>
<dbReference type="InterPro" id="IPR011042">
    <property type="entry name" value="6-blade_b-propeller_TolB-like"/>
</dbReference>
<evidence type="ECO:0000256" key="14">
    <source>
        <dbReference type="ARBA" id="ARBA00051243"/>
    </source>
</evidence>
<feature type="domain" description="Fibronectin type-III" evidence="20">
    <location>
        <begin position="525"/>
        <end position="623"/>
    </location>
</feature>
<keyword evidence="13" id="KW-0325">Glycoprotein</keyword>
<feature type="region of interest" description="Disordered" evidence="17">
    <location>
        <begin position="1714"/>
        <end position="1734"/>
    </location>
</feature>
<dbReference type="SMART" id="SM00060">
    <property type="entry name" value="FN3"/>
    <property type="match status" value="8"/>
</dbReference>
<dbReference type="PROSITE" id="PS50011">
    <property type="entry name" value="PROTEIN_KINASE_DOM"/>
    <property type="match status" value="1"/>
</dbReference>
<name>A0A8C5QMA0_9ANUR</name>
<sequence>MTRTLPISAQNKHIFLVAGLLILSIGGGLGLCNNITITSQDSLCKYKDNASQSASQDCTVDPAPPFASFIGSHNVTLGWKSANVSDIAYIIQWKYVHITNDWQYTQVVTEPPYTVNNLQPYTEYWFRVIWIFCWLEFYSPSSPAYRTLPYGGPSGSPIIENLISTSPESIEVSWHPPLFPNGPIIGYNLKLSTDKGKTSHYSVTGKQSFQFYATIPRTTYRIYITAVNGQAEGPAADVTITTGDSSVLDKHQWLFLSRNDTLHKRESLEDILFESQCLAIEYRITGVSVNIHTNQVYFSEQNHIWVKGTTDMTDISDFRIFYTGLGSITSISVDWLYNSMYFVMNNQIHICNLWNCTTIQTIPLQPALSLKKIVADPYNGYLFLLVDEGIQRINLPHTFSEDDMIILIINNSIIQDFAVNVNSKRLFFTGSARQGNFSIVSCFLDGSDVQNTRQIVANDILEIRSFVYYNERLIFTDGNRVFCEEYHNTNYFYNELLVLCDFSELGSTGFANIMLYGESTQPIPIPNQPQDVMMLFGTKSVAIVWKQPKTSIGSSPTAWQEWLYTVNIKEEDSVQQIAWNISTTYITVTELTSSTKYKVTVQASSPAGQSSWTPLVEGTTLYLDEEEPYFIAAGDDGLWRQPLDAFGPGNLISDKFKFIADLEWNNNTVFWSNESGHVFKWNMQDPDNTSPSLIAEIRRAGAISFDWLGQCIYWSDKVQSMIFRKPMDTPDFETVKTAKYLVKDLAVDSVNAFIYWSSSYTVESSKLNGQKHSIIQNLTLFANAQVVALALDFKDQLLYWLGKDGLNINLYHTALQEDGSHDRPQITEFAFWSSSEILQHALMFYSDRLFWINGHKYITVQEVNQSTCTPFSQPAEFTAFTLVLNSSKPLLGNFSYAPNVIPGVVPVSSIQSHGDFTNFTITWNDSSHVEYGTVFFCVKSKLLQEMFGIGNDLCLTPEGFTDHFFIVSGLDPYTEFDFSIIPYTYWRTGNTTSLILRAPEGVPSPPLNLRIYFLHTNSQFNKENISVELRWDDPRMPNGALTNFTISYRVTNATFSINSFDTWTTLNLTASTRSLHLHNLSLGLFIQFWVQAYTAVGPGLFSDTKEVNTSDVRAVPAIFSISSTKVALVDLDRKVATWILSVEEELKHIAYTTCDRKMYYILSDLLFCRDIENLSTVLLLQDERLSASKCMAVDWISRHLYISINSQQNGLQLHSIDLEKKKMTLKVITVFPLSMNSSLEAITAYALLSRLYWIECWDTIRRISYYNIKNGTIHHVLGYENKTSKTSSCNCFMESSDIGNTLALDSTDEDEPSLYFISNAGELWTSDLEGCHCEKVISLHQLSERAVITSLAVDDYSIYWSITDQENTTIYQTSKYDKIPNVLQTSHEHIKVMAYSTGLQPFPDKKCLLLAPLITQPLILNATNTSISLQVPLAVTEASCPFVTSPTTTYWVKYWRVDNNNASAANYSSYIITSVTLEFQDQNIIIQGLQPYSYYEFEVTVGNFYSLLLSKQPEGTVITGKTAYGVPEAVDIMLITVLSDSVLNITWNDPLRPNGPLESIRYQITSNLQSPIPFIPWRKNEFPGGQLAWSFTGLQGGTRYQFKVLAFHPDENWVSESAPVYDTTFNVPHVPENIVPGNITFTLQWRSPEEAISNVYFEIKEVKERDWILPMSTSCTYDSLYFCILTGVVPNTIYHVRAVVIFWTEALSASDPTDFKTSAGVPGKPGTPQSLPTDKNTIQWVTSEDHGSNLTYNILEYIQMPPDGRQMLRLWQVAFNGSCLDICLWKSTNMEGPFQFRAAAANMLGVGNYSETSESIILTKESNTTNEVIVILAVIFSVLLVVILAVTFVMYRKSKVREKRNTEITVAVEDKELSELRGVSKTVGLANACYAVRSLPTQTEMQSLPQFPREKLTLCVFLGSGAFGEVYEGNTEDILGPGSGTTKVAVKTLKSDATDHEKTEFLKEAHLMSQFDHPNILKLLGVCLFNEPQFIILELMDGGDLLEYLRGARGNTSFQRPLLSPLDLIDISLNICKGCAYLEKMHFVHRDLAARNCLVSVKEYNNPDRIVKIGDFGLARDIYSYDYYRKKGEGLLPVRWMAPECLVDGIFTNRSDVWSFGVLLWEIFSLGQQPYPGFSNLEVLHHVRAGQRMEPPANCSDDLWDLILKCWAQDAVKRPAFFNLKKQLEDLQSWSLRCSHVKQRGENLEGVFNPAFEDDNVGSKAAEDIDSLTLTETRNSEGLNYLMVAT</sequence>
<evidence type="ECO:0000259" key="19">
    <source>
        <dbReference type="PROSITE" id="PS50011"/>
    </source>
</evidence>
<dbReference type="GO" id="GO:0032006">
    <property type="term" value="P:regulation of TOR signaling"/>
    <property type="evidence" value="ECO:0007669"/>
    <property type="project" value="TreeGrafter"/>
</dbReference>
<proteinExistence type="inferred from homology"/>
<organism evidence="21 22">
    <name type="scientific">Leptobrachium leishanense</name>
    <name type="common">Leishan spiny toad</name>
    <dbReference type="NCBI Taxonomy" id="445787"/>
    <lineage>
        <taxon>Eukaryota</taxon>
        <taxon>Metazoa</taxon>
        <taxon>Chordata</taxon>
        <taxon>Craniata</taxon>
        <taxon>Vertebrata</taxon>
        <taxon>Euteleostomi</taxon>
        <taxon>Amphibia</taxon>
        <taxon>Batrachia</taxon>
        <taxon>Anura</taxon>
        <taxon>Pelobatoidea</taxon>
        <taxon>Megophryidae</taxon>
        <taxon>Leptobrachium</taxon>
    </lineage>
</organism>
<dbReference type="GO" id="GO:0007169">
    <property type="term" value="P:cell surface receptor protein tyrosine kinase signaling pathway"/>
    <property type="evidence" value="ECO:0007669"/>
    <property type="project" value="InterPro"/>
</dbReference>
<evidence type="ECO:0000256" key="5">
    <source>
        <dbReference type="ARBA" id="ARBA00022737"/>
    </source>
</evidence>
<dbReference type="InterPro" id="IPR008266">
    <property type="entry name" value="Tyr_kinase_AS"/>
</dbReference>
<evidence type="ECO:0000256" key="2">
    <source>
        <dbReference type="ARBA" id="ARBA00022553"/>
    </source>
</evidence>
<dbReference type="Ensembl" id="ENSLLET00000041170.1">
    <property type="protein sequence ID" value="ENSLLEP00000039581.1"/>
    <property type="gene ID" value="ENSLLEG00000025131.1"/>
</dbReference>
<dbReference type="Gene3D" id="2.60.40.10">
    <property type="entry name" value="Immunoglobulins"/>
    <property type="match status" value="6"/>
</dbReference>
<comment type="subcellular location">
    <subcellularLocation>
        <location evidence="1">Membrane</location>
        <topology evidence="1">Single-pass type I membrane protein</topology>
    </subcellularLocation>
</comment>
<keyword evidence="8 15" id="KW-0067">ATP-binding</keyword>
<dbReference type="InterPro" id="IPR036116">
    <property type="entry name" value="FN3_sf"/>
</dbReference>
<dbReference type="FunFam" id="2.120.10.30:FF:000044">
    <property type="entry name" value="Tyrosine-protein kinase receptor"/>
    <property type="match status" value="1"/>
</dbReference>
<gene>
    <name evidence="21" type="primary">ROS1</name>
</gene>
<evidence type="ECO:0000256" key="12">
    <source>
        <dbReference type="ARBA" id="ARBA00023170"/>
    </source>
</evidence>
<protein>
    <recommendedName>
        <fullName evidence="16">Tyrosine-protein kinase receptor</fullName>
        <ecNumber evidence="16">2.7.10.1</ecNumber>
    </recommendedName>
</protein>
<feature type="transmembrane region" description="Helical" evidence="18">
    <location>
        <begin position="1828"/>
        <end position="1851"/>
    </location>
</feature>
<dbReference type="GO" id="GO:0005524">
    <property type="term" value="F:ATP binding"/>
    <property type="evidence" value="ECO:0007669"/>
    <property type="project" value="UniProtKB-UniRule"/>
</dbReference>
<dbReference type="SUPFAM" id="SSF63825">
    <property type="entry name" value="YWTD domain"/>
    <property type="match status" value="3"/>
</dbReference>
<dbReference type="Gene3D" id="1.10.510.10">
    <property type="entry name" value="Transferase(Phosphotransferase) domain 1"/>
    <property type="match status" value="1"/>
</dbReference>
<dbReference type="SUPFAM" id="SSF49265">
    <property type="entry name" value="Fibronectin type III"/>
    <property type="match status" value="5"/>
</dbReference>
<keyword evidence="2 16" id="KW-0597">Phosphoprotein</keyword>